<name>A0A6P6YIA5_DERPT</name>
<reference evidence="4" key="1">
    <citation type="submission" date="2025-08" db="UniProtKB">
        <authorList>
            <consortium name="RefSeq"/>
        </authorList>
    </citation>
    <scope>IDENTIFICATION</scope>
    <source>
        <strain evidence="4">Airmid</strain>
    </source>
</reference>
<dbReference type="RefSeq" id="XP_027205010.1">
    <property type="nucleotide sequence ID" value="XM_027349209.1"/>
</dbReference>
<evidence type="ECO:0000256" key="1">
    <source>
        <dbReference type="SAM" id="MobiDB-lite"/>
    </source>
</evidence>
<feature type="transmembrane region" description="Helical" evidence="2">
    <location>
        <begin position="117"/>
        <end position="135"/>
    </location>
</feature>
<proteinExistence type="predicted"/>
<feature type="compositionally biased region" description="Acidic residues" evidence="1">
    <location>
        <begin position="8"/>
        <end position="36"/>
    </location>
</feature>
<keyword evidence="2" id="KW-0812">Transmembrane</keyword>
<organism evidence="3 4">
    <name type="scientific">Dermatophagoides pteronyssinus</name>
    <name type="common">European house dust mite</name>
    <dbReference type="NCBI Taxonomy" id="6956"/>
    <lineage>
        <taxon>Eukaryota</taxon>
        <taxon>Metazoa</taxon>
        <taxon>Ecdysozoa</taxon>
        <taxon>Arthropoda</taxon>
        <taxon>Chelicerata</taxon>
        <taxon>Arachnida</taxon>
        <taxon>Acari</taxon>
        <taxon>Acariformes</taxon>
        <taxon>Sarcoptiformes</taxon>
        <taxon>Astigmata</taxon>
        <taxon>Psoroptidia</taxon>
        <taxon>Analgoidea</taxon>
        <taxon>Pyroglyphidae</taxon>
        <taxon>Dermatophagoidinae</taxon>
        <taxon>Dermatophagoides</taxon>
    </lineage>
</organism>
<dbReference type="AlphaFoldDB" id="A0A6P6YIA5"/>
<feature type="transmembrane region" description="Helical" evidence="2">
    <location>
        <begin position="187"/>
        <end position="215"/>
    </location>
</feature>
<dbReference type="OrthoDB" id="6516439at2759"/>
<evidence type="ECO:0000313" key="4">
    <source>
        <dbReference type="RefSeq" id="XP_027205010.1"/>
    </source>
</evidence>
<evidence type="ECO:0000313" key="3">
    <source>
        <dbReference type="Proteomes" id="UP000515146"/>
    </source>
</evidence>
<sequence length="224" mass="27512">MADYSSYESDDNDDGDDGGDDDDEEQGLIDDHDNDPDYFAQKQQINKVLRQRSRSAHQIFEDDNYDYHKESECDDDDDEELEFYTYDTAPRENRIQIFWNIYQQWSRCLPTGGVERMLCIMMATFLVLMIFSIQLCLRIDGYLDWIWSSNSLHFPWKYFWWWNSNHRKNHRICEPPNYDEKISFDCYVLLLIIGWLSSMFLAIFTMAIHFVYWWWRWYYFRRRQ</sequence>
<keyword evidence="2" id="KW-1133">Transmembrane helix</keyword>
<keyword evidence="3" id="KW-1185">Reference proteome</keyword>
<gene>
    <name evidence="4" type="primary">LOC113798644</name>
</gene>
<dbReference type="InParanoid" id="A0A6P6YIA5"/>
<dbReference type="Proteomes" id="UP000515146">
    <property type="component" value="Unplaced"/>
</dbReference>
<accession>A0A6P6YIA5</accession>
<protein>
    <submittedName>
        <fullName evidence="4">Uncharacterized protein LOC113798644</fullName>
    </submittedName>
</protein>
<evidence type="ECO:0000256" key="2">
    <source>
        <dbReference type="SAM" id="Phobius"/>
    </source>
</evidence>
<dbReference type="OMA" id="ISFDCYV"/>
<dbReference type="KEGG" id="dpte:113798644"/>
<feature type="region of interest" description="Disordered" evidence="1">
    <location>
        <begin position="1"/>
        <end position="36"/>
    </location>
</feature>
<keyword evidence="2" id="KW-0472">Membrane</keyword>